<reference evidence="1" key="1">
    <citation type="journal article" date="2021" name="Proc. Natl. Acad. Sci. U.S.A.">
        <title>A Catalog of Tens of Thousands of Viruses from Human Metagenomes Reveals Hidden Associations with Chronic Diseases.</title>
        <authorList>
            <person name="Tisza M.J."/>
            <person name="Buck C.B."/>
        </authorList>
    </citation>
    <scope>NUCLEOTIDE SEQUENCE</scope>
    <source>
        <strain evidence="1">CtiMP24</strain>
    </source>
</reference>
<evidence type="ECO:0000313" key="1">
    <source>
        <dbReference type="EMBL" id="DAE00022.1"/>
    </source>
</evidence>
<dbReference type="EMBL" id="BK015297">
    <property type="protein sequence ID" value="DAE00022.1"/>
    <property type="molecule type" value="Genomic_DNA"/>
</dbReference>
<accession>A0A8S5NYZ3</accession>
<organism evidence="1">
    <name type="scientific">Siphoviridae sp. ctiMP24</name>
    <dbReference type="NCBI Taxonomy" id="2825621"/>
    <lineage>
        <taxon>Viruses</taxon>
        <taxon>Duplodnaviria</taxon>
        <taxon>Heunggongvirae</taxon>
        <taxon>Uroviricota</taxon>
        <taxon>Caudoviricetes</taxon>
    </lineage>
</organism>
<proteinExistence type="predicted"/>
<protein>
    <submittedName>
        <fullName evidence="1">Uncharacterized protein</fullName>
    </submittedName>
</protein>
<name>A0A8S5NYZ3_9CAUD</name>
<sequence>MTTARRFCGEVLTMPCKYPVWWETPITLYNKVTDNGKIIYYRHLLDGCHYAKKRLTDSDGGNLSAVSETVVRIRQNDAYMPPKAYADSGAAVRKAHFTLTPGDVVFYGVITDDMADETGKRPADLLKNHDGFTVKTCADNTFANPAHYRCGD</sequence>